<dbReference type="EMBL" id="FNVG01000017">
    <property type="protein sequence ID" value="SEG52012.1"/>
    <property type="molecule type" value="Genomic_DNA"/>
</dbReference>
<name>A0A1H6AUE6_9VIBR</name>
<evidence type="ECO:0000313" key="2">
    <source>
        <dbReference type="EMBL" id="SEG65677.1"/>
    </source>
</evidence>
<dbReference type="Proteomes" id="UP000236721">
    <property type="component" value="Unassembled WGS sequence"/>
</dbReference>
<reference evidence="1" key="1">
    <citation type="submission" date="2016-10" db="EMBL/GenBank/DDBJ databases">
        <authorList>
            <person name="de Groot N.N."/>
        </authorList>
    </citation>
    <scope>NUCLEOTIDE SEQUENCE [LARGE SCALE GENOMIC DNA]</scope>
    <source>
        <strain evidence="1">CGMCC 1.7062</strain>
    </source>
</reference>
<accession>A0A1H6AUE6</accession>
<organism evidence="1 3">
    <name type="scientific">Vibrio hangzhouensis</name>
    <dbReference type="NCBI Taxonomy" id="462991"/>
    <lineage>
        <taxon>Bacteria</taxon>
        <taxon>Pseudomonadati</taxon>
        <taxon>Pseudomonadota</taxon>
        <taxon>Gammaproteobacteria</taxon>
        <taxon>Vibrionales</taxon>
        <taxon>Vibrionaceae</taxon>
        <taxon>Vibrio</taxon>
    </lineage>
</organism>
<dbReference type="AlphaFoldDB" id="A0A1H6AUE6"/>
<evidence type="ECO:0008006" key="4">
    <source>
        <dbReference type="Google" id="ProtNLM"/>
    </source>
</evidence>
<protein>
    <recommendedName>
        <fullName evidence="4">Lipoprotein</fullName>
    </recommendedName>
</protein>
<dbReference type="EMBL" id="FNVG01000027">
    <property type="protein sequence ID" value="SEG65677.1"/>
    <property type="molecule type" value="Genomic_DNA"/>
</dbReference>
<proteinExistence type="predicted"/>
<reference evidence="3" key="2">
    <citation type="submission" date="2016-10" db="EMBL/GenBank/DDBJ databases">
        <authorList>
            <person name="Varghese N."/>
            <person name="Submissions S."/>
        </authorList>
    </citation>
    <scope>NUCLEOTIDE SEQUENCE [LARGE SCALE GENOMIC DNA]</scope>
    <source>
        <strain evidence="3">CGMCC 1.7062</strain>
    </source>
</reference>
<dbReference type="OrthoDB" id="116987at135623"/>
<sequence>MKYLLLSSAILLLAGCGGGDSEDSGSGTVFKTVDELKQSATLVVDQDGKEYSQIEVSESEDVVIEVSTNNGQQGVFALVSNSDSDLPAEKLVVSGKLTIK</sequence>
<gene>
    <name evidence="1" type="ORF">SAMN04488244_11754</name>
    <name evidence="2" type="ORF">SAMN04488244_12747</name>
</gene>
<evidence type="ECO:0000313" key="1">
    <source>
        <dbReference type="EMBL" id="SEG52012.1"/>
    </source>
</evidence>
<keyword evidence="3" id="KW-1185">Reference proteome</keyword>
<dbReference type="PROSITE" id="PS51257">
    <property type="entry name" value="PROKAR_LIPOPROTEIN"/>
    <property type="match status" value="1"/>
</dbReference>
<dbReference type="RefSeq" id="WP_103881399.1">
    <property type="nucleotide sequence ID" value="NZ_FNVG01000017.1"/>
</dbReference>
<evidence type="ECO:0000313" key="3">
    <source>
        <dbReference type="Proteomes" id="UP000236721"/>
    </source>
</evidence>